<dbReference type="Proteomes" id="UP000605848">
    <property type="component" value="Unassembled WGS sequence"/>
</dbReference>
<feature type="region of interest" description="Disordered" evidence="1">
    <location>
        <begin position="182"/>
        <end position="204"/>
    </location>
</feature>
<dbReference type="RefSeq" id="WP_202064710.1">
    <property type="nucleotide sequence ID" value="NZ_JAEQMY010000083.1"/>
</dbReference>
<evidence type="ECO:0000313" key="3">
    <source>
        <dbReference type="Proteomes" id="UP000605848"/>
    </source>
</evidence>
<dbReference type="AlphaFoldDB" id="A0A936ZA55"/>
<keyword evidence="3" id="KW-1185">Reference proteome</keyword>
<evidence type="ECO:0000256" key="1">
    <source>
        <dbReference type="SAM" id="MobiDB-lite"/>
    </source>
</evidence>
<comment type="caution">
    <text evidence="2">The sequence shown here is derived from an EMBL/GenBank/DDBJ whole genome shotgun (WGS) entry which is preliminary data.</text>
</comment>
<reference evidence="2" key="1">
    <citation type="submission" date="2021-01" db="EMBL/GenBank/DDBJ databases">
        <title>Microvirga sp.</title>
        <authorList>
            <person name="Kim M.K."/>
        </authorList>
    </citation>
    <scope>NUCLEOTIDE SEQUENCE</scope>
    <source>
        <strain evidence="2">5420S-16</strain>
    </source>
</reference>
<name>A0A936ZA55_9HYPH</name>
<feature type="region of interest" description="Disordered" evidence="1">
    <location>
        <begin position="1"/>
        <end position="44"/>
    </location>
</feature>
<dbReference type="Gene3D" id="2.60.40.2810">
    <property type="match status" value="1"/>
</dbReference>
<protein>
    <submittedName>
        <fullName evidence="2">Cadherin-like domain-containing protein</fullName>
    </submittedName>
</protein>
<sequence>MPSITFQQGVNGYAGTQDTTLRQSSPNTNLGSAGTLYADSDTPTGTGQDDQVLLQFSALFGSATNQIPLGATITKATLSLQTTNAGDGAALHRMLTGWSEAATWGSLSNGIQANGTEAVAAADRVTGRTAIGVTTLDVTASVQAWAGGAANNGWAFLPSGGDGWDFLSAEGATKPKLTVEYTTSTTPPPTNTAPVAADDSATTNQGTPVTITVLANDTDSNGDTLTVSAITANATHGTTTLNSNGTITYTPTANYLGDDSFTYSISDGRGGSDTATVNLTINAPTTDRPFDESYIATTFPGGRQRVLEHDNATKSFFVDGDWYAVLPDGAKWYVERFNGNIPAAGQQGGWTKASTDNFLDNNRASDIAWDSATEELYVLQYWETSTKPRMFKLDYDPATRTFVQEAEAQIAGAGGKLASTHWGGNKELVIGMDQFGTPLVADVGQATSGANQGIHLAWASKDLSTWAETTIDPVPSAGGTTAKWISSRSHKERRSTSGLPTAPILPALQA</sequence>
<accession>A0A936ZA55</accession>
<feature type="region of interest" description="Disordered" evidence="1">
    <location>
        <begin position="477"/>
        <end position="510"/>
    </location>
</feature>
<gene>
    <name evidence="2" type="ORF">JKG68_26375</name>
</gene>
<dbReference type="Pfam" id="PF17963">
    <property type="entry name" value="Big_9"/>
    <property type="match status" value="1"/>
</dbReference>
<feature type="compositionally biased region" description="Polar residues" evidence="1">
    <location>
        <begin position="1"/>
        <end position="32"/>
    </location>
</feature>
<organism evidence="2 3">
    <name type="scientific">Microvirga aerilata</name>
    <dbReference type="NCBI Taxonomy" id="670292"/>
    <lineage>
        <taxon>Bacteria</taxon>
        <taxon>Pseudomonadati</taxon>
        <taxon>Pseudomonadota</taxon>
        <taxon>Alphaproteobacteria</taxon>
        <taxon>Hyphomicrobiales</taxon>
        <taxon>Methylobacteriaceae</taxon>
        <taxon>Microvirga</taxon>
    </lineage>
</organism>
<dbReference type="NCBIfam" id="NF033679">
    <property type="entry name" value="DNRLRE_dom"/>
    <property type="match status" value="1"/>
</dbReference>
<evidence type="ECO:0000313" key="2">
    <source>
        <dbReference type="EMBL" id="MBL0407448.1"/>
    </source>
</evidence>
<proteinExistence type="predicted"/>
<dbReference type="EMBL" id="JAEQMY010000083">
    <property type="protein sequence ID" value="MBL0407448.1"/>
    <property type="molecule type" value="Genomic_DNA"/>
</dbReference>